<evidence type="ECO:0000313" key="2">
    <source>
        <dbReference type="Proteomes" id="UP001234297"/>
    </source>
</evidence>
<name>A0ACC2LIC2_PERAE</name>
<protein>
    <submittedName>
        <fullName evidence="1">Uncharacterized protein</fullName>
    </submittedName>
</protein>
<dbReference type="EMBL" id="CM056816">
    <property type="protein sequence ID" value="KAJ8633100.1"/>
    <property type="molecule type" value="Genomic_DNA"/>
</dbReference>
<keyword evidence="2" id="KW-1185">Reference proteome</keyword>
<gene>
    <name evidence="1" type="ORF">MRB53_026436</name>
</gene>
<proteinExistence type="predicted"/>
<reference evidence="1 2" key="1">
    <citation type="journal article" date="2022" name="Hortic Res">
        <title>A haplotype resolved chromosomal level avocado genome allows analysis of novel avocado genes.</title>
        <authorList>
            <person name="Nath O."/>
            <person name="Fletcher S.J."/>
            <person name="Hayward A."/>
            <person name="Shaw L.M."/>
            <person name="Masouleh A.K."/>
            <person name="Furtado A."/>
            <person name="Henry R.J."/>
            <person name="Mitter N."/>
        </authorList>
    </citation>
    <scope>NUCLEOTIDE SEQUENCE [LARGE SCALE GENOMIC DNA]</scope>
    <source>
        <strain evidence="2">cv. Hass</strain>
    </source>
</reference>
<comment type="caution">
    <text evidence="1">The sequence shown here is derived from an EMBL/GenBank/DDBJ whole genome shotgun (WGS) entry which is preliminary data.</text>
</comment>
<sequence>MLKVSRDNVNGLYLYVSKNTYCSRGVREGHSRLTGLNVFEDIQNAFGQRTNNLKEKSFGDHRGRPVSTTRDSHKSSSKALGRDIYNFEVNADIGVNSLHSCDIIYPTVNLEEDIEAIFSFSPDHFALQDSQPRAINDDPTIGDKMQEDVGIRVKTSAVGEDTNIEDTLVPVDDFKHELLERGTMSYNFL</sequence>
<dbReference type="Proteomes" id="UP001234297">
    <property type="component" value="Chromosome 8"/>
</dbReference>
<evidence type="ECO:0000313" key="1">
    <source>
        <dbReference type="EMBL" id="KAJ8633100.1"/>
    </source>
</evidence>
<organism evidence="1 2">
    <name type="scientific">Persea americana</name>
    <name type="common">Avocado</name>
    <dbReference type="NCBI Taxonomy" id="3435"/>
    <lineage>
        <taxon>Eukaryota</taxon>
        <taxon>Viridiplantae</taxon>
        <taxon>Streptophyta</taxon>
        <taxon>Embryophyta</taxon>
        <taxon>Tracheophyta</taxon>
        <taxon>Spermatophyta</taxon>
        <taxon>Magnoliopsida</taxon>
        <taxon>Magnoliidae</taxon>
        <taxon>Laurales</taxon>
        <taxon>Lauraceae</taxon>
        <taxon>Persea</taxon>
    </lineage>
</organism>
<accession>A0ACC2LIC2</accession>